<accession>A0A520XFK6</accession>
<sequence length="78" mass="8940">MGAKGKTLRCHRIDWKETTETCFGIPNEDKIVNGGEFQFALSSNEHGRVHGFFIGNIFCVVWLDPDHKLYKNKKRSSV</sequence>
<gene>
    <name evidence="1" type="ORF">EVJ48_02985</name>
</gene>
<evidence type="ECO:0000313" key="1">
    <source>
        <dbReference type="EMBL" id="RZV39959.1"/>
    </source>
</evidence>
<protein>
    <submittedName>
        <fullName evidence="1">Uncharacterized protein</fullName>
    </submittedName>
</protein>
<organism evidence="1 2">
    <name type="scientific">Candidatus Acidulodesulfobacterium acidiphilum</name>
    <dbReference type="NCBI Taxonomy" id="2597224"/>
    <lineage>
        <taxon>Bacteria</taxon>
        <taxon>Deltaproteobacteria</taxon>
        <taxon>Candidatus Acidulodesulfobacterales</taxon>
        <taxon>Candidatus Acidulodesulfobacterium</taxon>
    </lineage>
</organism>
<dbReference type="Proteomes" id="UP000322454">
    <property type="component" value="Unassembled WGS sequence"/>
</dbReference>
<dbReference type="AlphaFoldDB" id="A0A520XFK6"/>
<name>A0A520XFK6_9DELT</name>
<proteinExistence type="predicted"/>
<dbReference type="EMBL" id="SHMQ01000005">
    <property type="protein sequence ID" value="RZV39959.1"/>
    <property type="molecule type" value="Genomic_DNA"/>
</dbReference>
<comment type="caution">
    <text evidence="1">The sequence shown here is derived from an EMBL/GenBank/DDBJ whole genome shotgun (WGS) entry which is preliminary data.</text>
</comment>
<reference evidence="1 2" key="1">
    <citation type="submission" date="2019-01" db="EMBL/GenBank/DDBJ databases">
        <title>Insights into ecological role of a new deltaproteobacterial order Candidatus Sinidesulfobacterales (Sva0485) by metagenomics and metatranscriptomics.</title>
        <authorList>
            <person name="Tan S."/>
            <person name="Liu J."/>
            <person name="Fang Y."/>
            <person name="Hedlund B."/>
            <person name="Lian Z.-H."/>
            <person name="Huang L.-Y."/>
            <person name="Li J.-T."/>
            <person name="Huang L.-N."/>
            <person name="Li W.-J."/>
            <person name="Jiang H.-C."/>
            <person name="Dong H.-L."/>
            <person name="Shu W.-S."/>
        </authorList>
    </citation>
    <scope>NUCLEOTIDE SEQUENCE [LARGE SCALE GENOMIC DNA]</scope>
    <source>
        <strain evidence="1">AP4</strain>
    </source>
</reference>
<evidence type="ECO:0000313" key="2">
    <source>
        <dbReference type="Proteomes" id="UP000322454"/>
    </source>
</evidence>